<dbReference type="Proteomes" id="UP000007800">
    <property type="component" value="Unassembled WGS sequence"/>
</dbReference>
<dbReference type="EMBL" id="GG675955">
    <property type="protein sequence ID" value="EER12695.1"/>
    <property type="molecule type" value="Genomic_DNA"/>
</dbReference>
<name>C5KS04_PERM5</name>
<reference evidence="1 2" key="1">
    <citation type="submission" date="2008-07" db="EMBL/GenBank/DDBJ databases">
        <authorList>
            <person name="El-Sayed N."/>
            <person name="Caler E."/>
            <person name="Inman J."/>
            <person name="Amedeo P."/>
            <person name="Hass B."/>
            <person name="Wortman J."/>
        </authorList>
    </citation>
    <scope>NUCLEOTIDE SEQUENCE [LARGE SCALE GENOMIC DNA]</scope>
    <source>
        <strain evidence="2">ATCC 50983 / TXsc</strain>
    </source>
</reference>
<evidence type="ECO:0000313" key="1">
    <source>
        <dbReference type="EMBL" id="EER12695.1"/>
    </source>
</evidence>
<dbReference type="GeneID" id="9058780"/>
<accession>C5KS04</accession>
<proteinExistence type="predicted"/>
<dbReference type="RefSeq" id="XP_002780900.1">
    <property type="nucleotide sequence ID" value="XM_002780854.1"/>
</dbReference>
<dbReference type="InParanoid" id="C5KS04"/>
<protein>
    <submittedName>
        <fullName evidence="1">Uncharacterized protein</fullName>
    </submittedName>
</protein>
<organism evidence="2">
    <name type="scientific">Perkinsus marinus (strain ATCC 50983 / TXsc)</name>
    <dbReference type="NCBI Taxonomy" id="423536"/>
    <lineage>
        <taxon>Eukaryota</taxon>
        <taxon>Sar</taxon>
        <taxon>Alveolata</taxon>
        <taxon>Perkinsozoa</taxon>
        <taxon>Perkinsea</taxon>
        <taxon>Perkinsida</taxon>
        <taxon>Perkinsidae</taxon>
        <taxon>Perkinsus</taxon>
    </lineage>
</organism>
<sequence length="295" mass="34015">MGSRCILPTIDFDLLWQGCHRGLDVCFVPIQESPWGLIDASDVEAIEVEQKNCRQSGGDWRSIWSWIDRGEWVEAGELRDTGLTLLAKEYLPINRWVDDLEVDKSELRRIIYSAFGRLTSYVWVDYLRCRLDPTVKAVMLVAEVCSPQASQLEPIIRDHLARYQEGFEESYDPVHLSPEPLGDSLYVRRLHTTWMTHERIMRHGYADGFDGVEGDATVHYRVDDGLEVPTSGAFLEVDENFRAPHPQPAYCSVRSFVEGRVTTKLVDRNAEDARIRDVYALWKDQQQQATYYKLV</sequence>
<gene>
    <name evidence="1" type="ORF">Pmar_PMAR025328</name>
</gene>
<evidence type="ECO:0000313" key="2">
    <source>
        <dbReference type="Proteomes" id="UP000007800"/>
    </source>
</evidence>
<dbReference type="AlphaFoldDB" id="C5KS04"/>
<keyword evidence="2" id="KW-1185">Reference proteome</keyword>